<dbReference type="HAMAP" id="MF_00984">
    <property type="entry name" value="SSB"/>
    <property type="match status" value="1"/>
</dbReference>
<dbReference type="EMBL" id="CP001649">
    <property type="protein sequence ID" value="ACS80890.1"/>
    <property type="molecule type" value="Genomic_DNA"/>
</dbReference>
<dbReference type="PANTHER" id="PTHR10302">
    <property type="entry name" value="SINGLE-STRANDED DNA-BINDING PROTEIN"/>
    <property type="match status" value="1"/>
</dbReference>
<reference evidence="5 6" key="1">
    <citation type="submission" date="2009-06" db="EMBL/GenBank/DDBJ databases">
        <title>Complete sequence of Desulfovibrio salexigens DSM 2638.</title>
        <authorList>
            <consortium name="US DOE Joint Genome Institute"/>
            <person name="Lucas S."/>
            <person name="Copeland A."/>
            <person name="Lapidus A."/>
            <person name="Glavina del Rio T."/>
            <person name="Tice H."/>
            <person name="Bruce D."/>
            <person name="Goodwin L."/>
            <person name="Pitluck S."/>
            <person name="Munk A.C."/>
            <person name="Brettin T."/>
            <person name="Detter J.C."/>
            <person name="Han C."/>
            <person name="Tapia R."/>
            <person name="Larimer F."/>
            <person name="Land M."/>
            <person name="Hauser L."/>
            <person name="Kyrpides N."/>
            <person name="Anderson I."/>
            <person name="Wall J.D."/>
            <person name="Arkin A.P."/>
            <person name="Dehal P."/>
            <person name="Chivian D."/>
            <person name="Giles B."/>
            <person name="Hazen T.C."/>
        </authorList>
    </citation>
    <scope>NUCLEOTIDE SEQUENCE [LARGE SCALE GENOMIC DNA]</scope>
    <source>
        <strain evidence="6">ATCC 14822 / DSM 2638 / NCIMB 8403 / VKM B-1763</strain>
    </source>
</reference>
<proteinExistence type="inferred from homology"/>
<dbReference type="STRING" id="526222.Desal_2838"/>
<dbReference type="InterPro" id="IPR000424">
    <property type="entry name" value="Primosome_PriB/ssb"/>
</dbReference>
<dbReference type="Gene3D" id="2.40.50.140">
    <property type="entry name" value="Nucleic acid-binding proteins"/>
    <property type="match status" value="1"/>
</dbReference>
<dbReference type="PANTHER" id="PTHR10302:SF27">
    <property type="entry name" value="SINGLE-STRANDED DNA-BINDING PROTEIN"/>
    <property type="match status" value="1"/>
</dbReference>
<dbReference type="InterPro" id="IPR012340">
    <property type="entry name" value="NA-bd_OB-fold"/>
</dbReference>
<dbReference type="GO" id="GO:0003697">
    <property type="term" value="F:single-stranded DNA binding"/>
    <property type="evidence" value="ECO:0007669"/>
    <property type="project" value="UniProtKB-UniRule"/>
</dbReference>
<dbReference type="Proteomes" id="UP000002601">
    <property type="component" value="Chromosome"/>
</dbReference>
<dbReference type="Pfam" id="PF00436">
    <property type="entry name" value="SSB"/>
    <property type="match status" value="1"/>
</dbReference>
<sequence length="184" mass="20430">MAGSMNKVILIGRLGQDPKLSYTTSGQAFANLSVATDEGYKDRNSGQKVDKTEWHRVVAWRQTAEFVGKYLSKGRLVMVEGKLQTRKWQDQNGQDRYTTEIVANNIQGLDSRQDAGGYQGQQQNGYQQQGGGQYNNQQQGGYQGQPQQQQYNQQPQQQGGGFPDDEDLGPAFPSEASGMDEVPF</sequence>
<feature type="region of interest" description="Disordered" evidence="4">
    <location>
        <begin position="110"/>
        <end position="184"/>
    </location>
</feature>
<name>C6C019_MARSD</name>
<evidence type="ECO:0000256" key="4">
    <source>
        <dbReference type="SAM" id="MobiDB-lite"/>
    </source>
</evidence>
<dbReference type="AlphaFoldDB" id="C6C019"/>
<comment type="subunit">
    <text evidence="2">Homotetramer.</text>
</comment>
<dbReference type="CDD" id="cd04496">
    <property type="entry name" value="SSB_OBF"/>
    <property type="match status" value="1"/>
</dbReference>
<gene>
    <name evidence="5" type="ordered locus">Desal_2838</name>
</gene>
<comment type="caution">
    <text evidence="2">Lacks conserved residue(s) required for the propagation of feature annotation.</text>
</comment>
<dbReference type="InterPro" id="IPR011344">
    <property type="entry name" value="ssDNA-bd"/>
</dbReference>
<keyword evidence="6" id="KW-1185">Reference proteome</keyword>
<dbReference type="KEGG" id="dsa:Desal_2838"/>
<keyword evidence="1 2" id="KW-0238">DNA-binding</keyword>
<dbReference type="eggNOG" id="COG0629">
    <property type="taxonomic scope" value="Bacteria"/>
</dbReference>
<evidence type="ECO:0000313" key="6">
    <source>
        <dbReference type="Proteomes" id="UP000002601"/>
    </source>
</evidence>
<accession>C6C019</accession>
<evidence type="ECO:0000313" key="5">
    <source>
        <dbReference type="EMBL" id="ACS80890.1"/>
    </source>
</evidence>
<dbReference type="HOGENOM" id="CLU_078758_0_1_7"/>
<evidence type="ECO:0000256" key="1">
    <source>
        <dbReference type="ARBA" id="ARBA00023125"/>
    </source>
</evidence>
<evidence type="ECO:0000256" key="2">
    <source>
        <dbReference type="HAMAP-Rule" id="MF_00984"/>
    </source>
</evidence>
<dbReference type="RefSeq" id="WP_015852706.1">
    <property type="nucleotide sequence ID" value="NC_012881.1"/>
</dbReference>
<feature type="compositionally biased region" description="Low complexity" evidence="4">
    <location>
        <begin position="134"/>
        <end position="157"/>
    </location>
</feature>
<protein>
    <recommendedName>
        <fullName evidence="2 3">Single-stranded DNA-binding protein</fullName>
        <shortName evidence="2">SSB</shortName>
    </recommendedName>
</protein>
<dbReference type="PIRSF" id="PIRSF002070">
    <property type="entry name" value="SSB"/>
    <property type="match status" value="1"/>
</dbReference>
<dbReference type="GO" id="GO:0006260">
    <property type="term" value="P:DNA replication"/>
    <property type="evidence" value="ECO:0007669"/>
    <property type="project" value="InterPro"/>
</dbReference>
<dbReference type="PROSITE" id="PS50935">
    <property type="entry name" value="SSB"/>
    <property type="match status" value="1"/>
</dbReference>
<evidence type="ECO:0000256" key="3">
    <source>
        <dbReference type="PIRNR" id="PIRNR002070"/>
    </source>
</evidence>
<dbReference type="GO" id="GO:0009295">
    <property type="term" value="C:nucleoid"/>
    <property type="evidence" value="ECO:0007669"/>
    <property type="project" value="TreeGrafter"/>
</dbReference>
<dbReference type="NCBIfam" id="TIGR00621">
    <property type="entry name" value="ssb"/>
    <property type="match status" value="1"/>
</dbReference>
<dbReference type="SUPFAM" id="SSF50249">
    <property type="entry name" value="Nucleic acid-binding proteins"/>
    <property type="match status" value="1"/>
</dbReference>
<organism evidence="5 6">
    <name type="scientific">Maridesulfovibrio salexigens (strain ATCC 14822 / DSM 2638 / NCIMB 8403 / VKM B-1763)</name>
    <name type="common">Desulfovibrio salexigens</name>
    <dbReference type="NCBI Taxonomy" id="526222"/>
    <lineage>
        <taxon>Bacteria</taxon>
        <taxon>Pseudomonadati</taxon>
        <taxon>Thermodesulfobacteriota</taxon>
        <taxon>Desulfovibrionia</taxon>
        <taxon>Desulfovibrionales</taxon>
        <taxon>Desulfovibrionaceae</taxon>
        <taxon>Maridesulfovibrio</taxon>
    </lineage>
</organism>
<dbReference type="OrthoDB" id="9809878at2"/>